<dbReference type="Proteomes" id="UP000324800">
    <property type="component" value="Unassembled WGS sequence"/>
</dbReference>
<evidence type="ECO:0000313" key="2">
    <source>
        <dbReference type="Proteomes" id="UP000324800"/>
    </source>
</evidence>
<dbReference type="EMBL" id="SNRW01004880">
    <property type="protein sequence ID" value="KAA6386266.1"/>
    <property type="molecule type" value="Genomic_DNA"/>
</dbReference>
<comment type="caution">
    <text evidence="1">The sequence shown here is derived from an EMBL/GenBank/DDBJ whole genome shotgun (WGS) entry which is preliminary data.</text>
</comment>
<sequence>MTKRYSSELQTTTYKYKELFECELNLRAPASGPSPEIQAFLADQSFVPPTFDKDDPRFMAKLDGLKLYILSKQMAFVDIMQRFSAMNSIFSKPETQQKMTYAQVANTSLDSPQRYFRVPVHSRRAQPQISMILTGTFTHNRNRRTNEYKVPFRSLRAALVAQDLVDITRRTQEGASAGDTEYRHRIRVNQVALDHLGEICVIIDIATINIAIDMANFRRKQPKQFGAQNFQHAYIYCARTITLAEGAIIAEIHHIILDQPPSRNLIEAYLMCLSAGAPLRQICISHSTQLQNRNQAMANFRSATAQSPCTHDNAPYYGRRNNCGERGHMQLNDNLRAQNRERRVEQNLQWLISMEGEEREQNGALSCMEKEEVLEDDDAMLGQPLIINTQIQLFASWYRATIIIPQQRWRPVRFKLMSSTKWAPDY</sequence>
<dbReference type="AlphaFoldDB" id="A0A5J4VVS3"/>
<gene>
    <name evidence="1" type="ORF">EZS28_018203</name>
</gene>
<name>A0A5J4VVS3_9EUKA</name>
<proteinExistence type="predicted"/>
<organism evidence="1 2">
    <name type="scientific">Streblomastix strix</name>
    <dbReference type="NCBI Taxonomy" id="222440"/>
    <lineage>
        <taxon>Eukaryota</taxon>
        <taxon>Metamonada</taxon>
        <taxon>Preaxostyla</taxon>
        <taxon>Oxymonadida</taxon>
        <taxon>Streblomastigidae</taxon>
        <taxon>Streblomastix</taxon>
    </lineage>
</organism>
<evidence type="ECO:0000313" key="1">
    <source>
        <dbReference type="EMBL" id="KAA6386266.1"/>
    </source>
</evidence>
<protein>
    <submittedName>
        <fullName evidence="1">Uncharacterized protein</fullName>
    </submittedName>
</protein>
<reference evidence="1 2" key="1">
    <citation type="submission" date="2019-03" db="EMBL/GenBank/DDBJ databases">
        <title>Single cell metagenomics reveals metabolic interactions within the superorganism composed of flagellate Streblomastix strix and complex community of Bacteroidetes bacteria on its surface.</title>
        <authorList>
            <person name="Treitli S.C."/>
            <person name="Kolisko M."/>
            <person name="Husnik F."/>
            <person name="Keeling P."/>
            <person name="Hampl V."/>
        </authorList>
    </citation>
    <scope>NUCLEOTIDE SEQUENCE [LARGE SCALE GENOMIC DNA]</scope>
    <source>
        <strain evidence="1">ST1C</strain>
    </source>
</reference>
<accession>A0A5J4VVS3</accession>